<evidence type="ECO:0000313" key="1">
    <source>
        <dbReference type="EMBL" id="MZR29651.1"/>
    </source>
</evidence>
<evidence type="ECO:0000313" key="2">
    <source>
        <dbReference type="Proteomes" id="UP000476030"/>
    </source>
</evidence>
<dbReference type="EMBL" id="WTUW01000001">
    <property type="protein sequence ID" value="MZR29651.1"/>
    <property type="molecule type" value="Genomic_DNA"/>
</dbReference>
<gene>
    <name evidence="1" type="ORF">GQE98_03285</name>
</gene>
<dbReference type="Gene3D" id="3.30.1360.120">
    <property type="entry name" value="Probable tRNA modification gtpase trme, domain 1"/>
    <property type="match status" value="1"/>
</dbReference>
<sequence length="190" mass="20817">MSDQILTPLAALGDHSPRIEKIGSLTIEENPDLAITSIAVRHRRDKDLQTFLMPALGGELPSPGRSVFTSDVSTIWTGVGQWFLIASYAAHPDFAREIKSLIKDTASVTEQTDGWVVFDIIGNNLIPLMERLCNLNGKAMMAGDTTRCLIEHLGCLIICRESFRKFTILGPRSSAASLYHSLVKVAHNVA</sequence>
<dbReference type="SUPFAM" id="SSF103025">
    <property type="entry name" value="Folate-binding domain"/>
    <property type="match status" value="1"/>
</dbReference>
<dbReference type="InterPro" id="IPR027266">
    <property type="entry name" value="TrmE/GcvT-like"/>
</dbReference>
<proteinExistence type="predicted"/>
<keyword evidence="2" id="KW-1185">Reference proteome</keyword>
<organism evidence="1 2">
    <name type="scientific">Sneathiella litorea</name>
    <dbReference type="NCBI Taxonomy" id="2606216"/>
    <lineage>
        <taxon>Bacteria</taxon>
        <taxon>Pseudomonadati</taxon>
        <taxon>Pseudomonadota</taxon>
        <taxon>Alphaproteobacteria</taxon>
        <taxon>Sneathiellales</taxon>
        <taxon>Sneathiellaceae</taxon>
        <taxon>Sneathiella</taxon>
    </lineage>
</organism>
<accession>A0A6L8W3M4</accession>
<protein>
    <submittedName>
        <fullName evidence="1">Sarcosine oxidase subunit gamma</fullName>
    </submittedName>
</protein>
<comment type="caution">
    <text evidence="1">The sequence shown here is derived from an EMBL/GenBank/DDBJ whole genome shotgun (WGS) entry which is preliminary data.</text>
</comment>
<dbReference type="AlphaFoldDB" id="A0A6L8W3M4"/>
<dbReference type="RefSeq" id="WP_161314105.1">
    <property type="nucleotide sequence ID" value="NZ_WTUW01000001.1"/>
</dbReference>
<name>A0A6L8W3M4_9PROT</name>
<reference evidence="1 2" key="1">
    <citation type="submission" date="2019-12" db="EMBL/GenBank/DDBJ databases">
        <title>Snethiella sp. nov. sp. isolated from sea sand.</title>
        <authorList>
            <person name="Kim J."/>
            <person name="Jeong S.E."/>
            <person name="Jung H.S."/>
            <person name="Jeon C.O."/>
        </authorList>
    </citation>
    <scope>NUCLEOTIDE SEQUENCE [LARGE SCALE GENOMIC DNA]</scope>
    <source>
        <strain evidence="1 2">DP05</strain>
    </source>
</reference>
<dbReference type="Proteomes" id="UP000476030">
    <property type="component" value="Unassembled WGS sequence"/>
</dbReference>